<accession>A0A9X9N1D1</accession>
<protein>
    <submittedName>
        <fullName evidence="3">Glycosyltransferase family 2 protein</fullName>
    </submittedName>
</protein>
<dbReference type="AlphaFoldDB" id="A0A9X9N1D1"/>
<evidence type="ECO:0000259" key="2">
    <source>
        <dbReference type="Pfam" id="PF00535"/>
    </source>
</evidence>
<dbReference type="Proteomes" id="UP001057296">
    <property type="component" value="Chromosome"/>
</dbReference>
<evidence type="ECO:0000256" key="1">
    <source>
        <dbReference type="SAM" id="Phobius"/>
    </source>
</evidence>
<organism evidence="3 4">
    <name type="scientific">Neisseria subflava</name>
    <dbReference type="NCBI Taxonomy" id="28449"/>
    <lineage>
        <taxon>Bacteria</taxon>
        <taxon>Pseudomonadati</taxon>
        <taxon>Pseudomonadota</taxon>
        <taxon>Betaproteobacteria</taxon>
        <taxon>Neisseriales</taxon>
        <taxon>Neisseriaceae</taxon>
        <taxon>Neisseria</taxon>
    </lineage>
</organism>
<dbReference type="RefSeq" id="WP_254324317.1">
    <property type="nucleotide sequence ID" value="NZ_CP073115.1"/>
</dbReference>
<reference evidence="3" key="1">
    <citation type="submission" date="2021-04" db="EMBL/GenBank/DDBJ databases">
        <title>Characterizing Neisseria spp. as novel respiratory pathobionts in bronchiectasis.</title>
        <authorList>
            <person name="Li L."/>
            <person name="Mac Aogain M."/>
            <person name="Xu T."/>
            <person name="Jaggi T.K."/>
            <person name="Chan L.Y."/>
            <person name="Keir H.R."/>
            <person name="Dicker A.J."/>
            <person name="Qu J."/>
            <person name="Liu Y."/>
            <person name="Chen H.S."/>
            <person name="Koh M.S."/>
            <person name="Ong T.H."/>
            <person name="Lim A.Y.H."/>
            <person name="Abisheganaden J."/>
            <person name="Low T.B."/>
            <person name="Oliver B.G."/>
            <person name="Tan N.S."/>
            <person name="Fang M."/>
            <person name="Chalmers J.D."/>
            <person name="Chotirmall S.H."/>
        </authorList>
    </citation>
    <scope>NUCLEOTIDE SEQUENCE</scope>
    <source>
        <strain evidence="3">TT0077</strain>
    </source>
</reference>
<feature type="transmembrane region" description="Helical" evidence="1">
    <location>
        <begin position="318"/>
        <end position="338"/>
    </location>
</feature>
<keyword evidence="1" id="KW-0472">Membrane</keyword>
<feature type="domain" description="Glycosyltransferase 2-like" evidence="2">
    <location>
        <begin position="4"/>
        <end position="147"/>
    </location>
</feature>
<dbReference type="EMBL" id="CP073115">
    <property type="protein sequence ID" value="UTG69874.1"/>
    <property type="molecule type" value="Genomic_DNA"/>
</dbReference>
<feature type="transmembrane region" description="Helical" evidence="1">
    <location>
        <begin position="350"/>
        <end position="375"/>
    </location>
</feature>
<dbReference type="PANTHER" id="PTHR22916:SF3">
    <property type="entry name" value="UDP-GLCNAC:BETAGAL BETA-1,3-N-ACETYLGLUCOSAMINYLTRANSFERASE-LIKE PROTEIN 1"/>
    <property type="match status" value="1"/>
</dbReference>
<dbReference type="PANTHER" id="PTHR22916">
    <property type="entry name" value="GLYCOSYLTRANSFERASE"/>
    <property type="match status" value="1"/>
</dbReference>
<dbReference type="Pfam" id="PF00535">
    <property type="entry name" value="Glycos_transf_2"/>
    <property type="match status" value="1"/>
</dbReference>
<dbReference type="SUPFAM" id="SSF53448">
    <property type="entry name" value="Nucleotide-diphospho-sugar transferases"/>
    <property type="match status" value="1"/>
</dbReference>
<dbReference type="CDD" id="cd00761">
    <property type="entry name" value="Glyco_tranf_GTA_type"/>
    <property type="match status" value="1"/>
</dbReference>
<gene>
    <name evidence="3" type="ORF">KCG54_00380</name>
</gene>
<dbReference type="Gene3D" id="3.90.550.10">
    <property type="entry name" value="Spore Coat Polysaccharide Biosynthesis Protein SpsA, Chain A"/>
    <property type="match status" value="1"/>
</dbReference>
<evidence type="ECO:0000313" key="3">
    <source>
        <dbReference type="EMBL" id="UTG69874.1"/>
    </source>
</evidence>
<dbReference type="GO" id="GO:0016758">
    <property type="term" value="F:hexosyltransferase activity"/>
    <property type="evidence" value="ECO:0007669"/>
    <property type="project" value="UniProtKB-ARBA"/>
</dbReference>
<keyword evidence="1" id="KW-0812">Transmembrane</keyword>
<keyword evidence="1" id="KW-1133">Transmembrane helix</keyword>
<dbReference type="InterPro" id="IPR001173">
    <property type="entry name" value="Glyco_trans_2-like"/>
</dbReference>
<name>A0A9X9N1D1_NEISU</name>
<evidence type="ECO:0000313" key="4">
    <source>
        <dbReference type="Proteomes" id="UP001057296"/>
    </source>
</evidence>
<sequence length="384" mass="45067">MFLSIIAPYYDCGPYIYACLKSLQDCLNKIQNLDINVEVIVVDDFNHNDKGALSLLHGAVSAIDHIAFRVVRPEKNLGLAGARNFGKNLAKGKYLFFLDSDDYINSENLAEILHILRVVDTDIIYFDSHSFKNEHTWNDMHKFSFHPRSIQPVTEEVISEYLRDSTFYAWRFIVKAKIMNDIDFKSMYMEDVATTPTILAACKDLWYEPISVVNYRIRPNSIMTSWNPKKITDMVSAPAITKTSLTNRFNDSTILYVENKIMGYRFFYWAIKDARTLNKNMDKDFYLNIKNLYIENFGTFNFRTDLPLLKQIYETHEIIKWLLMYYNWKLFICLVTPANNFKFKALRKKLWVLFISFWKITLPILVLLLLILNAYNYLHAGKLS</sequence>
<proteinExistence type="predicted"/>
<dbReference type="InterPro" id="IPR029044">
    <property type="entry name" value="Nucleotide-diphossugar_trans"/>
</dbReference>